<dbReference type="SUPFAM" id="SSF53474">
    <property type="entry name" value="alpha/beta-Hydrolases"/>
    <property type="match status" value="1"/>
</dbReference>
<feature type="region of interest" description="Disordered" evidence="1">
    <location>
        <begin position="282"/>
        <end position="308"/>
    </location>
</feature>
<reference evidence="5" key="3">
    <citation type="submission" date="2022-05" db="EMBL/GenBank/DDBJ databases">
        <authorList>
            <person name="Kunte H.-J."/>
        </authorList>
    </citation>
    <scope>NUCLEOTIDE SEQUENCE</scope>
    <source>
        <strain evidence="5">G5</strain>
    </source>
</reference>
<evidence type="ECO:0000259" key="3">
    <source>
        <dbReference type="Pfam" id="PF12146"/>
    </source>
</evidence>
<evidence type="ECO:0000256" key="1">
    <source>
        <dbReference type="SAM" id="MobiDB-lite"/>
    </source>
</evidence>
<feature type="transmembrane region" description="Helical" evidence="2">
    <location>
        <begin position="12"/>
        <end position="33"/>
    </location>
</feature>
<dbReference type="KEGG" id="ccam:M5D45_26580"/>
<sequence length="308" mass="34340">MPDLDAPRFTTLLRRSFAASLLTAGGFVCYWTYLAVNQEKLLFDARRRPPRDLPEGIVAYSHTVPGGLFRGYVYHADHEGVRDLLFYLPGRGEDVLETLQYVKWLAPGMGFATFDYRGLGHSDGMPSEAAAVADASQFLLHIRRAFPGVRVHVVGRSLGTGVAIQLADLQDFESLQLITPYDSLLEIVRKRFPLVPLRQLMRHHFDSISHCKKVVQSTKVLLAETDDVVPHECSERLMAAWPGPVSLQTIPGVDHFTIVERPETWQALCDFAQQVPHHPPERIAVHGEKTPPTDHSDTGVALPLPAAR</sequence>
<keyword evidence="2" id="KW-0472">Membrane</keyword>
<dbReference type="AlphaFoldDB" id="A0AAE9L4P0"/>
<dbReference type="RefSeq" id="WP_144196406.1">
    <property type="nucleotide sequence ID" value="NZ_CAJPVH010000014.1"/>
</dbReference>
<dbReference type="EMBL" id="VCIZ01000002">
    <property type="protein sequence ID" value="TSP13703.1"/>
    <property type="molecule type" value="Genomic_DNA"/>
</dbReference>
<dbReference type="PANTHER" id="PTHR12277">
    <property type="entry name" value="ALPHA/BETA HYDROLASE DOMAIN-CONTAINING PROTEIN"/>
    <property type="match status" value="1"/>
</dbReference>
<dbReference type="InterPro" id="IPR022742">
    <property type="entry name" value="Hydrolase_4"/>
</dbReference>
<feature type="domain" description="Serine aminopeptidase S33" evidence="3">
    <location>
        <begin position="82"/>
        <end position="169"/>
    </location>
</feature>
<name>A0AAE9L4P0_9BURK</name>
<dbReference type="EMBL" id="CP097331">
    <property type="protein sequence ID" value="URF06659.1"/>
    <property type="molecule type" value="Genomic_DNA"/>
</dbReference>
<evidence type="ECO:0000256" key="2">
    <source>
        <dbReference type="SAM" id="Phobius"/>
    </source>
</evidence>
<keyword evidence="2" id="KW-0812">Transmembrane</keyword>
<protein>
    <submittedName>
        <fullName evidence="5">Lysophospholipase</fullName>
    </submittedName>
</protein>
<reference evidence="5" key="2">
    <citation type="journal article" date="2022" name="Microbiol. Resour. Announc.">
        <title>Genome Sequence of Cupriavidus campinensis Strain G5, a Member of a Bacterial Consortium Capable of Polyethylene Degradation.</title>
        <authorList>
            <person name="Schneider B."/>
            <person name="Pfeiffer F."/>
            <person name="Dyall-Smith M."/>
            <person name="Kunte H.J."/>
        </authorList>
    </citation>
    <scope>NUCLEOTIDE SEQUENCE</scope>
    <source>
        <strain evidence="5">G5</strain>
    </source>
</reference>
<organism evidence="5 7">
    <name type="scientific">Cupriavidus campinensis</name>
    <dbReference type="NCBI Taxonomy" id="151783"/>
    <lineage>
        <taxon>Bacteria</taxon>
        <taxon>Pseudomonadati</taxon>
        <taxon>Pseudomonadota</taxon>
        <taxon>Betaproteobacteria</taxon>
        <taxon>Burkholderiales</taxon>
        <taxon>Burkholderiaceae</taxon>
        <taxon>Cupriavidus</taxon>
    </lineage>
</organism>
<keyword evidence="2" id="KW-1133">Transmembrane helix</keyword>
<reference evidence="4 6" key="1">
    <citation type="submission" date="2019-05" db="EMBL/GenBank/DDBJ databases">
        <title>Whole genome sequence analysis of Cupriavidus campinensis S14E4C strain.</title>
        <authorList>
            <person name="Abbaszade G."/>
            <person name="Szabo A."/>
            <person name="Toumi M."/>
            <person name="Toth E."/>
        </authorList>
    </citation>
    <scope>NUCLEOTIDE SEQUENCE [LARGE SCALE GENOMIC DNA]</scope>
    <source>
        <strain evidence="4 6">S14E4C</strain>
    </source>
</reference>
<proteinExistence type="predicted"/>
<evidence type="ECO:0000313" key="5">
    <source>
        <dbReference type="EMBL" id="URF06659.1"/>
    </source>
</evidence>
<evidence type="ECO:0000313" key="6">
    <source>
        <dbReference type="Proteomes" id="UP000318943"/>
    </source>
</evidence>
<feature type="compositionally biased region" description="Basic and acidic residues" evidence="1">
    <location>
        <begin position="282"/>
        <end position="297"/>
    </location>
</feature>
<dbReference type="InterPro" id="IPR029058">
    <property type="entry name" value="AB_hydrolase_fold"/>
</dbReference>
<dbReference type="Proteomes" id="UP001056132">
    <property type="component" value="Chromosome 2"/>
</dbReference>
<gene>
    <name evidence="4" type="ORF">FGG12_04245</name>
    <name evidence="5" type="ORF">M5D45_26580</name>
</gene>
<dbReference type="Gene3D" id="3.40.50.1820">
    <property type="entry name" value="alpha/beta hydrolase"/>
    <property type="match status" value="1"/>
</dbReference>
<dbReference type="Pfam" id="PF12146">
    <property type="entry name" value="Hydrolase_4"/>
    <property type="match status" value="1"/>
</dbReference>
<dbReference type="PANTHER" id="PTHR12277:SF81">
    <property type="entry name" value="PROTEIN ABHD13"/>
    <property type="match status" value="1"/>
</dbReference>
<dbReference type="Proteomes" id="UP000318943">
    <property type="component" value="Unassembled WGS sequence"/>
</dbReference>
<evidence type="ECO:0000313" key="4">
    <source>
        <dbReference type="EMBL" id="TSP13703.1"/>
    </source>
</evidence>
<evidence type="ECO:0000313" key="7">
    <source>
        <dbReference type="Proteomes" id="UP001056132"/>
    </source>
</evidence>
<accession>A0AAE9L4P0</accession>
<keyword evidence="6" id="KW-1185">Reference proteome</keyword>